<name>A0A3N0X076_9FLAO</name>
<dbReference type="AlphaFoldDB" id="A0A3N0X076"/>
<evidence type="ECO:0000256" key="1">
    <source>
        <dbReference type="SAM" id="Phobius"/>
    </source>
</evidence>
<evidence type="ECO:0000313" key="3">
    <source>
        <dbReference type="Proteomes" id="UP000270224"/>
    </source>
</evidence>
<organism evidence="2 3">
    <name type="scientific">Kaistella daneshvariae</name>
    <dbReference type="NCBI Taxonomy" id="2487074"/>
    <lineage>
        <taxon>Bacteria</taxon>
        <taxon>Pseudomonadati</taxon>
        <taxon>Bacteroidota</taxon>
        <taxon>Flavobacteriia</taxon>
        <taxon>Flavobacteriales</taxon>
        <taxon>Weeksellaceae</taxon>
        <taxon>Chryseobacterium group</taxon>
        <taxon>Kaistella</taxon>
    </lineage>
</organism>
<feature type="transmembrane region" description="Helical" evidence="1">
    <location>
        <begin position="17"/>
        <end position="36"/>
    </location>
</feature>
<dbReference type="EMBL" id="RJUG01000001">
    <property type="protein sequence ID" value="ROI10796.1"/>
    <property type="molecule type" value="Genomic_DNA"/>
</dbReference>
<proteinExistence type="predicted"/>
<protein>
    <submittedName>
        <fullName evidence="2">Uncharacterized protein</fullName>
    </submittedName>
</protein>
<keyword evidence="1" id="KW-0812">Transmembrane</keyword>
<keyword evidence="1" id="KW-1133">Transmembrane helix</keyword>
<reference evidence="3" key="1">
    <citation type="submission" date="2018-11" db="EMBL/GenBank/DDBJ databases">
        <title>Proposal to divide the Flavobacteriaceae and reorganize its genera based on Amino Acid Identity values calculated from whole genome sequences.</title>
        <authorList>
            <person name="Nicholson A.C."/>
            <person name="Gulvik C.A."/>
            <person name="Whitney A.M."/>
            <person name="Humrighouse B.W."/>
            <person name="Bell M."/>
            <person name="Holmes B."/>
            <person name="Steigerwalt A."/>
            <person name="Villarma A."/>
            <person name="Sheth M."/>
            <person name="Batra D."/>
            <person name="Pryor J."/>
            <person name="Bernardet J.-F."/>
            <person name="Hugo C."/>
            <person name="Kampfer P."/>
            <person name="Newman J."/>
            <person name="Mcquiston J.R."/>
        </authorList>
    </citation>
    <scope>NUCLEOTIDE SEQUENCE [LARGE SCALE GENOMIC DNA]</scope>
    <source>
        <strain evidence="3">H3056</strain>
    </source>
</reference>
<reference evidence="3" key="2">
    <citation type="submission" date="2018-11" db="EMBL/GenBank/DDBJ databases">
        <title>Proposal to divide the Flavobacteriaceae and reorganize its genera based on Amino Acid Identity values calculated from whole genome sequences.</title>
        <authorList>
            <person name="Nicholson A.C."/>
            <person name="Gulvik C.A."/>
            <person name="Whitney A.M."/>
            <person name="Humrighouse B.W."/>
            <person name="Bell M."/>
            <person name="Holmens B."/>
            <person name="Steigerwalt A."/>
            <person name="Villarma A."/>
            <person name="Sheth M."/>
            <person name="Batra D."/>
            <person name="Pryor J."/>
            <person name="Bernardet J.-F."/>
            <person name="Hugo C."/>
            <person name="Kampfer P."/>
            <person name="Newman J."/>
            <person name="Mcquiston J.R."/>
        </authorList>
    </citation>
    <scope>NUCLEOTIDE SEQUENCE [LARGE SCALE GENOMIC DNA]</scope>
    <source>
        <strain evidence="3">H3056</strain>
    </source>
</reference>
<evidence type="ECO:0000313" key="2">
    <source>
        <dbReference type="EMBL" id="ROI10796.1"/>
    </source>
</evidence>
<dbReference type="Proteomes" id="UP000270224">
    <property type="component" value="Unassembled WGS sequence"/>
</dbReference>
<comment type="caution">
    <text evidence="2">The sequence shown here is derived from an EMBL/GenBank/DDBJ whole genome shotgun (WGS) entry which is preliminary data.</text>
</comment>
<sequence>MPEESAKTVSDQVVQEIIPYFGIALLILISINYMIFKKLLLSKNSISKSIILSILTILISIIFLFGFKSKFIEQNKIDYQRILKMQKIKL</sequence>
<feature type="transmembrane region" description="Helical" evidence="1">
    <location>
        <begin position="48"/>
        <end position="67"/>
    </location>
</feature>
<accession>A0A3N0X076</accession>
<gene>
    <name evidence="2" type="ORF">EGI11_02585</name>
</gene>
<keyword evidence="1" id="KW-0472">Membrane</keyword>